<protein>
    <submittedName>
        <fullName evidence="1">Uncharacterized protein</fullName>
    </submittedName>
</protein>
<sequence>MSDIIGSVTGVATFHEVEITNNEEKERYEVTGHYHDSVTIYGAPKERLQIEHMEVELDPVATMTLTPVDDSFIWVEATEDDYLIITREDPTSDNDNSN</sequence>
<accession>A5YSB4</accession>
<evidence type="ECO:0000313" key="1">
    <source>
        <dbReference type="EMBL" id="ABQ75871.1"/>
    </source>
</evidence>
<proteinExistence type="predicted"/>
<name>A5YSB4_9EURY</name>
<reference evidence="1" key="1">
    <citation type="journal article" date="2007" name="ISME J.">
        <title>Genomic plasticity in prokaryotes: the case of the square haloarchaeon.</title>
        <authorList>
            <person name="Cuadros-Orellana S."/>
            <person name="Martin-Cuadrado A.B."/>
            <person name="Legault B."/>
            <person name="D'Auria G."/>
            <person name="Zhaxybayeva O."/>
            <person name="Papke R.T."/>
            <person name="Rodriguez-Valera F."/>
        </authorList>
    </citation>
    <scope>NUCLEOTIDE SEQUENCE</scope>
</reference>
<organism evidence="1">
    <name type="scientific">uncultured haloarchaeon</name>
    <dbReference type="NCBI Taxonomy" id="160804"/>
    <lineage>
        <taxon>Archaea</taxon>
        <taxon>Methanobacteriati</taxon>
        <taxon>Methanobacteriota</taxon>
        <taxon>Stenosarchaea group</taxon>
        <taxon>Halobacteria</taxon>
        <taxon>Halobacteriales</taxon>
        <taxon>Halobacteriaceae</taxon>
        <taxon>environmental samples</taxon>
    </lineage>
</organism>
<dbReference type="AlphaFoldDB" id="A5YSB4"/>
<dbReference type="EMBL" id="EF583987">
    <property type="protein sequence ID" value="ABQ75871.1"/>
    <property type="molecule type" value="Genomic_DNA"/>
</dbReference>